<keyword evidence="4 6" id="KW-0472">Membrane</keyword>
<sequence>MGFSLHLNTVSFILILVSLVFLIFGCISTPTASVFKLGTTDRYDFGIFGYCKSSGSCSSATYPLKLSDLQKVSSWQFAADTRDTLAKIFIIIPIAAFFNLISLIIVALSHCLSNTLIIISLVTTFFAFALSTILCIVVILAYYPNVGWAGWILIGSAAADLIAIPFLILALKLKNDDSTDDDDEDSSLSNVARTGTVDDLTKFDDKFGYVSAPAFNGPGLPRSYNNADETSSISKDYEYKVNNNNSNPYIQPQPPHATKTYSNSSVYNSKPQVAQDFTNHQKPSAISLAQQTNASSYYEDAQVNLVNGPNTPISAKQQMAPNLVPKVATPTSNDPPPLSNPPQLPYPTSNQGSPLNRPGYNPTNYGVFEHHPEVEGHKPFTELNDDDDDVVADDFNQNNQTNRRSIDNTSDNDSDFTSVSQRAVNPKYNPNGQYYQMAQPPPVPQNSQHYNQYPNASQYSPQFAPNMQMRNVPQGGYQPSPNPQQQGYFPAPQNYQPQQQPYYNQAVVPPPQQQQQARGPTISDNVLNNNPDFALGLGGGAAKRKAYGGPARPMGPSAMPGMPGGLPNASRMGAPSQLKRVNGLRDGPYGMLR</sequence>
<feature type="compositionally biased region" description="Low complexity" evidence="5">
    <location>
        <begin position="407"/>
        <end position="418"/>
    </location>
</feature>
<dbReference type="InterPro" id="IPR009571">
    <property type="entry name" value="SUR7/Rim9-like_fungi"/>
</dbReference>
<dbReference type="OrthoDB" id="2354757at2759"/>
<feature type="transmembrane region" description="Helical" evidence="6">
    <location>
        <begin position="12"/>
        <end position="35"/>
    </location>
</feature>
<comment type="subcellular location">
    <subcellularLocation>
        <location evidence="1">Membrane</location>
        <topology evidence="1">Multi-pass membrane protein</topology>
    </subcellularLocation>
</comment>
<evidence type="ECO:0000313" key="8">
    <source>
        <dbReference type="Proteomes" id="UP000095085"/>
    </source>
</evidence>
<feature type="transmembrane region" description="Helical" evidence="6">
    <location>
        <begin position="88"/>
        <end position="109"/>
    </location>
</feature>
<dbReference type="GeneID" id="30992956"/>
<dbReference type="InterPro" id="IPR051380">
    <property type="entry name" value="pH-response_reg_palI/RIM9"/>
</dbReference>
<dbReference type="PANTHER" id="PTHR28013:SF3">
    <property type="entry name" value="PROTEIN DCV1-RELATED"/>
    <property type="match status" value="1"/>
</dbReference>
<dbReference type="GO" id="GO:0032153">
    <property type="term" value="C:cell division site"/>
    <property type="evidence" value="ECO:0007669"/>
    <property type="project" value="TreeGrafter"/>
</dbReference>
<feature type="region of interest" description="Disordered" evidence="5">
    <location>
        <begin position="552"/>
        <end position="593"/>
    </location>
</feature>
<name>A0A1E4RN57_9ASCO</name>
<feature type="compositionally biased region" description="Pro residues" evidence="5">
    <location>
        <begin position="333"/>
        <end position="345"/>
    </location>
</feature>
<dbReference type="AlphaFoldDB" id="A0A1E4RN57"/>
<feature type="compositionally biased region" description="Polar residues" evidence="5">
    <location>
        <begin position="241"/>
        <end position="250"/>
    </location>
</feature>
<dbReference type="RefSeq" id="XP_020077769.1">
    <property type="nucleotide sequence ID" value="XM_020218406.1"/>
</dbReference>
<dbReference type="GO" id="GO:0035838">
    <property type="term" value="C:growing cell tip"/>
    <property type="evidence" value="ECO:0007669"/>
    <property type="project" value="TreeGrafter"/>
</dbReference>
<evidence type="ECO:0000256" key="2">
    <source>
        <dbReference type="ARBA" id="ARBA00022692"/>
    </source>
</evidence>
<feature type="region of interest" description="Disordered" evidence="5">
    <location>
        <begin position="241"/>
        <end position="264"/>
    </location>
</feature>
<feature type="transmembrane region" description="Helical" evidence="6">
    <location>
        <begin position="148"/>
        <end position="171"/>
    </location>
</feature>
<gene>
    <name evidence="7" type="ORF">HYPBUDRAFT_105395</name>
</gene>
<feature type="compositionally biased region" description="Polar residues" evidence="5">
    <location>
        <begin position="419"/>
        <end position="436"/>
    </location>
</feature>
<dbReference type="Proteomes" id="UP000095085">
    <property type="component" value="Unassembled WGS sequence"/>
</dbReference>
<organism evidence="7 8">
    <name type="scientific">Hyphopichia burtonii NRRL Y-1933</name>
    <dbReference type="NCBI Taxonomy" id="984485"/>
    <lineage>
        <taxon>Eukaryota</taxon>
        <taxon>Fungi</taxon>
        <taxon>Dikarya</taxon>
        <taxon>Ascomycota</taxon>
        <taxon>Saccharomycotina</taxon>
        <taxon>Pichiomycetes</taxon>
        <taxon>Debaryomycetaceae</taxon>
        <taxon>Hyphopichia</taxon>
    </lineage>
</organism>
<dbReference type="GO" id="GO:0005886">
    <property type="term" value="C:plasma membrane"/>
    <property type="evidence" value="ECO:0007669"/>
    <property type="project" value="InterPro"/>
</dbReference>
<feature type="region of interest" description="Disordered" evidence="5">
    <location>
        <begin position="325"/>
        <end position="497"/>
    </location>
</feature>
<evidence type="ECO:0000256" key="4">
    <source>
        <dbReference type="ARBA" id="ARBA00023136"/>
    </source>
</evidence>
<reference evidence="8" key="1">
    <citation type="submission" date="2016-05" db="EMBL/GenBank/DDBJ databases">
        <title>Comparative genomics of biotechnologically important yeasts.</title>
        <authorList>
            <consortium name="DOE Joint Genome Institute"/>
            <person name="Riley R."/>
            <person name="Haridas S."/>
            <person name="Wolfe K.H."/>
            <person name="Lopes M.R."/>
            <person name="Hittinger C.T."/>
            <person name="Goker M."/>
            <person name="Salamov A."/>
            <person name="Wisecaver J."/>
            <person name="Long T.M."/>
            <person name="Aerts A.L."/>
            <person name="Barry K."/>
            <person name="Choi C."/>
            <person name="Clum A."/>
            <person name="Coughlan A.Y."/>
            <person name="Deshpande S."/>
            <person name="Douglass A.P."/>
            <person name="Hanson S.J."/>
            <person name="Klenk H.-P."/>
            <person name="Labutti K."/>
            <person name="Lapidus A."/>
            <person name="Lindquist E."/>
            <person name="Lipzen A."/>
            <person name="Meier-Kolthoff J.P."/>
            <person name="Ohm R.A."/>
            <person name="Otillar R.P."/>
            <person name="Pangilinan J."/>
            <person name="Peng Y."/>
            <person name="Rokas A."/>
            <person name="Rosa C.A."/>
            <person name="Scheuner C."/>
            <person name="Sibirny A.A."/>
            <person name="Slot J.C."/>
            <person name="Stielow J.B."/>
            <person name="Sun H."/>
            <person name="Kurtzman C.P."/>
            <person name="Blackwell M."/>
            <person name="Grigoriev I.V."/>
            <person name="Jeffries T.W."/>
        </authorList>
    </citation>
    <scope>NUCLEOTIDE SEQUENCE [LARGE SCALE GENOMIC DNA]</scope>
    <source>
        <strain evidence="8">NRRL Y-1933</strain>
    </source>
</reference>
<keyword evidence="3 6" id="KW-1133">Transmembrane helix</keyword>
<dbReference type="STRING" id="984485.A0A1E4RN57"/>
<feature type="compositionally biased region" description="Acidic residues" evidence="5">
    <location>
        <begin position="383"/>
        <end position="392"/>
    </location>
</feature>
<dbReference type="EMBL" id="KV454539">
    <property type="protein sequence ID" value="ODV68702.1"/>
    <property type="molecule type" value="Genomic_DNA"/>
</dbReference>
<feature type="compositionally biased region" description="Basic and acidic residues" evidence="5">
    <location>
        <begin position="368"/>
        <end position="380"/>
    </location>
</feature>
<proteinExistence type="predicted"/>
<dbReference type="PANTHER" id="PTHR28013">
    <property type="entry name" value="PROTEIN DCV1-RELATED"/>
    <property type="match status" value="1"/>
</dbReference>
<evidence type="ECO:0000256" key="5">
    <source>
        <dbReference type="SAM" id="MobiDB-lite"/>
    </source>
</evidence>
<keyword evidence="2 6" id="KW-0812">Transmembrane</keyword>
<dbReference type="Pfam" id="PF06687">
    <property type="entry name" value="SUR7"/>
    <property type="match status" value="1"/>
</dbReference>
<keyword evidence="8" id="KW-1185">Reference proteome</keyword>
<protein>
    <submittedName>
        <fullName evidence="7">Pali-domain-containing protein</fullName>
    </submittedName>
</protein>
<feature type="compositionally biased region" description="Polar residues" evidence="5">
    <location>
        <begin position="445"/>
        <end position="487"/>
    </location>
</feature>
<evidence type="ECO:0000256" key="1">
    <source>
        <dbReference type="ARBA" id="ARBA00004141"/>
    </source>
</evidence>
<evidence type="ECO:0000313" key="7">
    <source>
        <dbReference type="EMBL" id="ODV68702.1"/>
    </source>
</evidence>
<accession>A0A1E4RN57</accession>
<feature type="compositionally biased region" description="Low complexity" evidence="5">
    <location>
        <begin position="552"/>
        <end position="567"/>
    </location>
</feature>
<evidence type="ECO:0000256" key="3">
    <source>
        <dbReference type="ARBA" id="ARBA00022989"/>
    </source>
</evidence>
<feature type="transmembrane region" description="Helical" evidence="6">
    <location>
        <begin position="116"/>
        <end position="142"/>
    </location>
</feature>
<evidence type="ECO:0000256" key="6">
    <source>
        <dbReference type="SAM" id="Phobius"/>
    </source>
</evidence>